<name>A0A515DCN2_9BURK</name>
<keyword evidence="2 3" id="KW-0732">Signal</keyword>
<evidence type="ECO:0000313" key="6">
    <source>
        <dbReference type="Proteomes" id="UP000316798"/>
    </source>
</evidence>
<proteinExistence type="inferred from homology"/>
<keyword evidence="6" id="KW-1185">Reference proteome</keyword>
<feature type="domain" description="Leucine-binding protein" evidence="4">
    <location>
        <begin position="23"/>
        <end position="361"/>
    </location>
</feature>
<dbReference type="Gene3D" id="3.40.50.2300">
    <property type="match status" value="2"/>
</dbReference>
<evidence type="ECO:0000256" key="2">
    <source>
        <dbReference type="ARBA" id="ARBA00022729"/>
    </source>
</evidence>
<comment type="similarity">
    <text evidence="1">Belongs to the leucine-binding protein family.</text>
</comment>
<dbReference type="PANTHER" id="PTHR30483">
    <property type="entry name" value="LEUCINE-SPECIFIC-BINDING PROTEIN"/>
    <property type="match status" value="1"/>
</dbReference>
<dbReference type="InterPro" id="IPR028081">
    <property type="entry name" value="Leu-bd"/>
</dbReference>
<evidence type="ECO:0000256" key="3">
    <source>
        <dbReference type="SAM" id="SignalP"/>
    </source>
</evidence>
<reference evidence="5 6" key="1">
    <citation type="submission" date="2019-01" db="EMBL/GenBank/DDBJ databases">
        <title>Genomic insights into a novel species Rhodoferax sp.</title>
        <authorList>
            <person name="Jin L."/>
        </authorList>
    </citation>
    <scope>NUCLEOTIDE SEQUENCE [LARGE SCALE GENOMIC DNA]</scope>
    <source>
        <strain evidence="5 6">CHu59-6-5</strain>
    </source>
</reference>
<dbReference type="EMBL" id="CP035503">
    <property type="protein sequence ID" value="QDL38155.1"/>
    <property type="molecule type" value="Genomic_DNA"/>
</dbReference>
<organism evidence="5 6">
    <name type="scientific">Rhodoferax sediminis</name>
    <dbReference type="NCBI Taxonomy" id="2509614"/>
    <lineage>
        <taxon>Bacteria</taxon>
        <taxon>Pseudomonadati</taxon>
        <taxon>Pseudomonadota</taxon>
        <taxon>Betaproteobacteria</taxon>
        <taxon>Burkholderiales</taxon>
        <taxon>Comamonadaceae</taxon>
        <taxon>Rhodoferax</taxon>
    </lineage>
</organism>
<dbReference type="Pfam" id="PF13458">
    <property type="entry name" value="Peripla_BP_6"/>
    <property type="match status" value="1"/>
</dbReference>
<dbReference type="Proteomes" id="UP000316798">
    <property type="component" value="Chromosome"/>
</dbReference>
<dbReference type="AlphaFoldDB" id="A0A515DCN2"/>
<evidence type="ECO:0000256" key="1">
    <source>
        <dbReference type="ARBA" id="ARBA00010062"/>
    </source>
</evidence>
<sequence length="382" mass="40870">MFKQLLLASAVALSVLPLAANAQIKVGVTISTTGPAASLGIPEKMAFAVMPKEIAGQKVEYIVLDDASDPVAAVKNTRKFVSEDKVDVIAGSSTTPASLAMIDVAADSKTPMISIASSIAIVDPVDAKRFWVFKTPQTDAIMLTAVTAHMADHGVKTVGLIGFNDAYGEGVMKEFNTLSGLHHLKVVAEERYKRNDTSVIGQALKIMEANPDAVLIAASGTPGALPASTLRDRGYKGKIYFTDGIINQDFLRVGGKAVDGAFLPAGPFVVAKQLPDSNPIKKVSLEFIKRYDAAYPKSPANSFSAHAWNVYLLLKNAIPVALKTAKPGTEAFRSALRDALENTTNLVTTHGIMNMSKTDHMGFDQRSRVMVEIVNGQWKLVQ</sequence>
<dbReference type="InterPro" id="IPR028082">
    <property type="entry name" value="Peripla_BP_I"/>
</dbReference>
<feature type="chain" id="PRO_5021838609" evidence="3">
    <location>
        <begin position="23"/>
        <end position="382"/>
    </location>
</feature>
<gene>
    <name evidence="5" type="ORF">EUB48_13300</name>
</gene>
<dbReference type="RefSeq" id="WP_142819576.1">
    <property type="nucleotide sequence ID" value="NZ_CP035503.1"/>
</dbReference>
<feature type="signal peptide" evidence="3">
    <location>
        <begin position="1"/>
        <end position="22"/>
    </location>
</feature>
<dbReference type="SUPFAM" id="SSF53822">
    <property type="entry name" value="Periplasmic binding protein-like I"/>
    <property type="match status" value="1"/>
</dbReference>
<dbReference type="CDD" id="cd06333">
    <property type="entry name" value="PBP1_ABC_RPA1789-like"/>
    <property type="match status" value="1"/>
</dbReference>
<evidence type="ECO:0000259" key="4">
    <source>
        <dbReference type="Pfam" id="PF13458"/>
    </source>
</evidence>
<dbReference type="PANTHER" id="PTHR30483:SF38">
    <property type="entry name" value="BLR7848 PROTEIN"/>
    <property type="match status" value="1"/>
</dbReference>
<evidence type="ECO:0000313" key="5">
    <source>
        <dbReference type="EMBL" id="QDL38155.1"/>
    </source>
</evidence>
<dbReference type="KEGG" id="rhf:EUB48_13300"/>
<dbReference type="OrthoDB" id="5290698at2"/>
<accession>A0A515DCN2</accession>
<protein>
    <submittedName>
        <fullName evidence="5">ABC transporter substrate-binding protein</fullName>
    </submittedName>
</protein>
<dbReference type="InterPro" id="IPR051010">
    <property type="entry name" value="BCAA_transport"/>
</dbReference>